<dbReference type="EMBL" id="CAXAMM010040597">
    <property type="protein sequence ID" value="CAK9094246.1"/>
    <property type="molecule type" value="Genomic_DNA"/>
</dbReference>
<dbReference type="PROSITE" id="PS51203">
    <property type="entry name" value="CS"/>
    <property type="match status" value="1"/>
</dbReference>
<evidence type="ECO:0000259" key="3">
    <source>
        <dbReference type="PROSITE" id="PS51203"/>
    </source>
</evidence>
<feature type="domain" description="CS" evidence="3">
    <location>
        <begin position="7"/>
        <end position="100"/>
    </location>
</feature>
<protein>
    <submittedName>
        <fullName evidence="4">Protein wos2 (p21)</fullName>
    </submittedName>
</protein>
<comment type="caution">
    <text evidence="4">The sequence shown here is derived from an EMBL/GenBank/DDBJ whole genome shotgun (WGS) entry which is preliminary data.</text>
</comment>
<dbReference type="CDD" id="cd06465">
    <property type="entry name" value="p23_hB-ind1_like"/>
    <property type="match status" value="1"/>
</dbReference>
<dbReference type="PANTHER" id="PTHR22932">
    <property type="entry name" value="TELOMERASE-BINDING PROTEIN P23 HSP90 CO-CHAPERONE"/>
    <property type="match status" value="1"/>
</dbReference>
<dbReference type="PANTHER" id="PTHR22932:SF1">
    <property type="entry name" value="CO-CHAPERONE PROTEIN DAF-41"/>
    <property type="match status" value="1"/>
</dbReference>
<evidence type="ECO:0000256" key="1">
    <source>
        <dbReference type="ARBA" id="ARBA00025733"/>
    </source>
</evidence>
<dbReference type="InterPro" id="IPR007052">
    <property type="entry name" value="CS_dom"/>
</dbReference>
<dbReference type="Proteomes" id="UP001642464">
    <property type="component" value="Unassembled WGS sequence"/>
</dbReference>
<dbReference type="SUPFAM" id="SSF49764">
    <property type="entry name" value="HSP20-like chaperones"/>
    <property type="match status" value="1"/>
</dbReference>
<dbReference type="Pfam" id="PF04969">
    <property type="entry name" value="CS"/>
    <property type="match status" value="1"/>
</dbReference>
<name>A0ABP0R126_9DINO</name>
<keyword evidence="5" id="KW-1185">Reference proteome</keyword>
<accession>A0ABP0R126</accession>
<evidence type="ECO:0000313" key="4">
    <source>
        <dbReference type="EMBL" id="CAK9094246.1"/>
    </source>
</evidence>
<comment type="similarity">
    <text evidence="1">Belongs to the p23/wos2 family.</text>
</comment>
<dbReference type="InterPro" id="IPR008978">
    <property type="entry name" value="HSP20-like_chaperone"/>
</dbReference>
<evidence type="ECO:0000256" key="2">
    <source>
        <dbReference type="SAM" id="MobiDB-lite"/>
    </source>
</evidence>
<feature type="region of interest" description="Disordered" evidence="2">
    <location>
        <begin position="176"/>
        <end position="224"/>
    </location>
</feature>
<gene>
    <name evidence="4" type="ORF">SCF082_LOCUS44305</name>
</gene>
<dbReference type="Gene3D" id="2.60.40.790">
    <property type="match status" value="1"/>
</dbReference>
<sequence>MAVETGKLVAPVKWAQRQDTLFVTIDLPDVVKDTAKIELTDEMLKFSGQSEGKDYELELEFYKEAKGIDSSSEDSKYSIKPRSINFLLVKKEEGFWPRLLENKQLQKTNVKVDFDKWQDSDEEDDAGFNTEGMEGLGGMMGGAGGMPGMGGGMPGMGGGMPGMEGMDMAALMEQMKGMGGMPGMDGMDGGDDGDEEADSDDDDLPDLEEDAPPAAPEAATTEAE</sequence>
<evidence type="ECO:0000313" key="5">
    <source>
        <dbReference type="Proteomes" id="UP001642464"/>
    </source>
</evidence>
<organism evidence="4 5">
    <name type="scientific">Durusdinium trenchii</name>
    <dbReference type="NCBI Taxonomy" id="1381693"/>
    <lineage>
        <taxon>Eukaryota</taxon>
        <taxon>Sar</taxon>
        <taxon>Alveolata</taxon>
        <taxon>Dinophyceae</taxon>
        <taxon>Suessiales</taxon>
        <taxon>Symbiodiniaceae</taxon>
        <taxon>Durusdinium</taxon>
    </lineage>
</organism>
<dbReference type="InterPro" id="IPR045250">
    <property type="entry name" value="p23-like"/>
</dbReference>
<feature type="region of interest" description="Disordered" evidence="2">
    <location>
        <begin position="120"/>
        <end position="141"/>
    </location>
</feature>
<reference evidence="4 5" key="1">
    <citation type="submission" date="2024-02" db="EMBL/GenBank/DDBJ databases">
        <authorList>
            <person name="Chen Y."/>
            <person name="Shah S."/>
            <person name="Dougan E. K."/>
            <person name="Thang M."/>
            <person name="Chan C."/>
        </authorList>
    </citation>
    <scope>NUCLEOTIDE SEQUENCE [LARGE SCALE GENOMIC DNA]</scope>
</reference>
<proteinExistence type="inferred from homology"/>
<feature type="compositionally biased region" description="Gly residues" evidence="2">
    <location>
        <begin position="177"/>
        <end position="187"/>
    </location>
</feature>
<feature type="compositionally biased region" description="Acidic residues" evidence="2">
    <location>
        <begin position="188"/>
        <end position="211"/>
    </location>
</feature>